<comment type="caution">
    <text evidence="1">The sequence shown here is derived from an EMBL/GenBank/DDBJ whole genome shotgun (WGS) entry which is preliminary data.</text>
</comment>
<dbReference type="EMBL" id="BPLQ01015341">
    <property type="protein sequence ID" value="GIY87427.1"/>
    <property type="molecule type" value="Genomic_DNA"/>
</dbReference>
<accession>A0AAV4WWZ4</accession>
<proteinExistence type="predicted"/>
<gene>
    <name evidence="1" type="ORF">CDAR_320721</name>
</gene>
<organism evidence="1 2">
    <name type="scientific">Caerostris darwini</name>
    <dbReference type="NCBI Taxonomy" id="1538125"/>
    <lineage>
        <taxon>Eukaryota</taxon>
        <taxon>Metazoa</taxon>
        <taxon>Ecdysozoa</taxon>
        <taxon>Arthropoda</taxon>
        <taxon>Chelicerata</taxon>
        <taxon>Arachnida</taxon>
        <taxon>Araneae</taxon>
        <taxon>Araneomorphae</taxon>
        <taxon>Entelegynae</taxon>
        <taxon>Araneoidea</taxon>
        <taxon>Araneidae</taxon>
        <taxon>Caerostris</taxon>
    </lineage>
</organism>
<dbReference type="Proteomes" id="UP001054837">
    <property type="component" value="Unassembled WGS sequence"/>
</dbReference>
<evidence type="ECO:0000313" key="1">
    <source>
        <dbReference type="EMBL" id="GIY87427.1"/>
    </source>
</evidence>
<name>A0AAV4WWZ4_9ARAC</name>
<protein>
    <submittedName>
        <fullName evidence="1">Uncharacterized protein</fullName>
    </submittedName>
</protein>
<dbReference type="AlphaFoldDB" id="A0AAV4WWZ4"/>
<reference evidence="1 2" key="1">
    <citation type="submission" date="2021-06" db="EMBL/GenBank/DDBJ databases">
        <title>Caerostris darwini draft genome.</title>
        <authorList>
            <person name="Kono N."/>
            <person name="Arakawa K."/>
        </authorList>
    </citation>
    <scope>NUCLEOTIDE SEQUENCE [LARGE SCALE GENOMIC DNA]</scope>
</reference>
<evidence type="ECO:0000313" key="2">
    <source>
        <dbReference type="Proteomes" id="UP001054837"/>
    </source>
</evidence>
<sequence>MAATLTQHLSIISKSLYAGCPMSHRQGTFERSTDTARKRRGFACLNAAPPWRWLQEAVGGVQTGSRFSTLPSLSPAMEQLRRAQRSCALTTYSRGKREEWPVSFRSNFGRPDPKLWLLLNSMSLE</sequence>
<keyword evidence="2" id="KW-1185">Reference proteome</keyword>